<evidence type="ECO:0000313" key="2">
    <source>
        <dbReference type="Proteomes" id="UP001224325"/>
    </source>
</evidence>
<protein>
    <recommendedName>
        <fullName evidence="3">RiboL-PSP-HEPN domain-containing protein</fullName>
    </recommendedName>
</protein>
<dbReference type="EMBL" id="CP155618">
    <property type="protein sequence ID" value="XBL15827.1"/>
    <property type="molecule type" value="Genomic_DNA"/>
</dbReference>
<dbReference type="RefSeq" id="WP_348636613.1">
    <property type="nucleotide sequence ID" value="NZ_CP155618.1"/>
</dbReference>
<accession>A0AAU7EK27</accession>
<gene>
    <name evidence="1" type="ORF">QLS71_007370</name>
</gene>
<evidence type="ECO:0000313" key="1">
    <source>
        <dbReference type="EMBL" id="XBL15827.1"/>
    </source>
</evidence>
<name>A0AAU7EK27_9FLAO</name>
<proteinExistence type="predicted"/>
<organism evidence="1 2">
    <name type="scientific">Mariniflexile litorale</name>
    <dbReference type="NCBI Taxonomy" id="3045158"/>
    <lineage>
        <taxon>Bacteria</taxon>
        <taxon>Pseudomonadati</taxon>
        <taxon>Bacteroidota</taxon>
        <taxon>Flavobacteriia</taxon>
        <taxon>Flavobacteriales</taxon>
        <taxon>Flavobacteriaceae</taxon>
        <taxon>Mariniflexile</taxon>
    </lineage>
</organism>
<dbReference type="AlphaFoldDB" id="A0AAU7EK27"/>
<keyword evidence="2" id="KW-1185">Reference proteome</keyword>
<dbReference type="KEGG" id="mlil:QLS71_007370"/>
<sequence length="203" mass="23326">MPTVSLNVTYTKKLSEINKLQNYVLNSSSLSAKYQHFISEVVMLRLFSVLETSISECAFKLACGANYRSGVSPILLHNCRSMVDAHSNMLTMGRRRPAIYLKWTRADFIEYSIKNVLDTRDSFYRNISYHSLLIDEMRVVRNHIAHGTSSTRLDYYRVLTRLYGGNPRLMMGAFLTSKTRHTNPNIMRYIQVSKIIINDITAG</sequence>
<evidence type="ECO:0008006" key="3">
    <source>
        <dbReference type="Google" id="ProtNLM"/>
    </source>
</evidence>
<dbReference type="Proteomes" id="UP001224325">
    <property type="component" value="Chromosome"/>
</dbReference>
<reference evidence="1" key="1">
    <citation type="submission" date="2024-04" db="EMBL/GenBank/DDBJ databases">
        <title>Mariniflexile litorale, isolated from the shallow sediments of the Sea of Japan.</title>
        <authorList>
            <person name="Romanenko L."/>
            <person name="Isaeva M."/>
        </authorList>
    </citation>
    <scope>NUCLEOTIDE SEQUENCE [LARGE SCALE GENOMIC DNA]</scope>
    <source>
        <strain evidence="1">KMM 9835</strain>
    </source>
</reference>